<proteinExistence type="predicted"/>
<evidence type="ECO:0000313" key="1">
    <source>
        <dbReference type="EMBL" id="KAI4357273.1"/>
    </source>
</evidence>
<organism evidence="1 2">
    <name type="scientific">Bauhinia variegata</name>
    <name type="common">Purple orchid tree</name>
    <name type="synonym">Phanera variegata</name>
    <dbReference type="NCBI Taxonomy" id="167791"/>
    <lineage>
        <taxon>Eukaryota</taxon>
        <taxon>Viridiplantae</taxon>
        <taxon>Streptophyta</taxon>
        <taxon>Embryophyta</taxon>
        <taxon>Tracheophyta</taxon>
        <taxon>Spermatophyta</taxon>
        <taxon>Magnoliopsida</taxon>
        <taxon>eudicotyledons</taxon>
        <taxon>Gunneridae</taxon>
        <taxon>Pentapetalae</taxon>
        <taxon>rosids</taxon>
        <taxon>fabids</taxon>
        <taxon>Fabales</taxon>
        <taxon>Fabaceae</taxon>
        <taxon>Cercidoideae</taxon>
        <taxon>Cercideae</taxon>
        <taxon>Bauhiniinae</taxon>
        <taxon>Bauhinia</taxon>
    </lineage>
</organism>
<protein>
    <submittedName>
        <fullName evidence="1">Uncharacterized protein</fullName>
    </submittedName>
</protein>
<name>A0ACB9Q989_BAUVA</name>
<dbReference type="EMBL" id="CM039426">
    <property type="protein sequence ID" value="KAI4357273.1"/>
    <property type="molecule type" value="Genomic_DNA"/>
</dbReference>
<accession>A0ACB9Q989</accession>
<dbReference type="Proteomes" id="UP000828941">
    <property type="component" value="Chromosome 1"/>
</dbReference>
<gene>
    <name evidence="1" type="ORF">L6164_001233</name>
</gene>
<evidence type="ECO:0000313" key="2">
    <source>
        <dbReference type="Proteomes" id="UP000828941"/>
    </source>
</evidence>
<comment type="caution">
    <text evidence="1">The sequence shown here is derived from an EMBL/GenBank/DDBJ whole genome shotgun (WGS) entry which is preliminary data.</text>
</comment>
<keyword evidence="2" id="KW-1185">Reference proteome</keyword>
<sequence>METLAKKPTTENSDGVDKISQLPDHILSSIISLLPLDEAVRTSTLANRWIDLWSSKGLKNPSICNPNLKVLEIRGLLVHGNQICVDRLDVLVLDDHLQNCAGISKSPCSNIFLNMTTLSIDVDFDDRQESETLSFILRSSIFLETLEIAIPVSREASISESHSSVDDPLIPNSMFWEMREMCDRYKLKHVCISGFKAREQELEFVIHLISNATKLSRTSWK</sequence>
<reference evidence="1 2" key="1">
    <citation type="journal article" date="2022" name="DNA Res.">
        <title>Chromosomal-level genome assembly of the orchid tree Bauhinia variegata (Leguminosae; Cercidoideae) supports the allotetraploid origin hypothesis of Bauhinia.</title>
        <authorList>
            <person name="Zhong Y."/>
            <person name="Chen Y."/>
            <person name="Zheng D."/>
            <person name="Pang J."/>
            <person name="Liu Y."/>
            <person name="Luo S."/>
            <person name="Meng S."/>
            <person name="Qian L."/>
            <person name="Wei D."/>
            <person name="Dai S."/>
            <person name="Zhou R."/>
        </authorList>
    </citation>
    <scope>NUCLEOTIDE SEQUENCE [LARGE SCALE GENOMIC DNA]</scope>
    <source>
        <strain evidence="1">BV-YZ2020</strain>
    </source>
</reference>